<dbReference type="GO" id="GO:0009697">
    <property type="term" value="P:salicylic acid biosynthetic process"/>
    <property type="evidence" value="ECO:0007669"/>
    <property type="project" value="InterPro"/>
</dbReference>
<dbReference type="RefSeq" id="WP_183722119.1">
    <property type="nucleotide sequence ID" value="NZ_JACHGO010000010.1"/>
</dbReference>
<name>A0A7W8C6H4_9BACT</name>
<dbReference type="EC" id="5.4.99.5" evidence="1"/>
<dbReference type="SUPFAM" id="SSF48600">
    <property type="entry name" value="Chorismate mutase II"/>
    <property type="match status" value="1"/>
</dbReference>
<dbReference type="Pfam" id="PF01817">
    <property type="entry name" value="CM_2"/>
    <property type="match status" value="1"/>
</dbReference>
<accession>A0A7W8C6H4</accession>
<feature type="binding site" evidence="3">
    <location>
        <position position="14"/>
    </location>
    <ligand>
        <name>substrate</name>
    </ligand>
</feature>
<dbReference type="PROSITE" id="PS51168">
    <property type="entry name" value="CHORISMATE_MUT_2"/>
    <property type="match status" value="1"/>
</dbReference>
<dbReference type="GO" id="GO:0016835">
    <property type="term" value="F:carbon-oxygen lyase activity"/>
    <property type="evidence" value="ECO:0007669"/>
    <property type="project" value="InterPro"/>
</dbReference>
<dbReference type="Gene3D" id="1.20.59.10">
    <property type="entry name" value="Chorismate mutase"/>
    <property type="match status" value="1"/>
</dbReference>
<dbReference type="InterPro" id="IPR036979">
    <property type="entry name" value="CM_dom_sf"/>
</dbReference>
<proteinExistence type="predicted"/>
<dbReference type="GO" id="GO:0046417">
    <property type="term" value="P:chorismate metabolic process"/>
    <property type="evidence" value="ECO:0007669"/>
    <property type="project" value="InterPro"/>
</dbReference>
<dbReference type="InterPro" id="IPR008241">
    <property type="entry name" value="Isochorismate_pyruvate-lyase"/>
</dbReference>
<organism evidence="5 6">
    <name type="scientific">Desulfovibrio intestinalis</name>
    <dbReference type="NCBI Taxonomy" id="58621"/>
    <lineage>
        <taxon>Bacteria</taxon>
        <taxon>Pseudomonadati</taxon>
        <taxon>Thermodesulfobacteriota</taxon>
        <taxon>Desulfovibrionia</taxon>
        <taxon>Desulfovibrionales</taxon>
        <taxon>Desulfovibrionaceae</taxon>
        <taxon>Desulfovibrio</taxon>
    </lineage>
</organism>
<dbReference type="NCBIfam" id="NF005475">
    <property type="entry name" value="PRK07075.1"/>
    <property type="match status" value="1"/>
</dbReference>
<dbReference type="PIRSF" id="PIRSF029775">
    <property type="entry name" value="Isochor_pyr_lyas"/>
    <property type="match status" value="1"/>
</dbReference>
<evidence type="ECO:0000313" key="6">
    <source>
        <dbReference type="Proteomes" id="UP000539075"/>
    </source>
</evidence>
<evidence type="ECO:0000256" key="1">
    <source>
        <dbReference type="ARBA" id="ARBA00012404"/>
    </source>
</evidence>
<feature type="domain" description="Chorismate mutase" evidence="4">
    <location>
        <begin position="4"/>
        <end position="94"/>
    </location>
</feature>
<dbReference type="NCBIfam" id="TIGR01803">
    <property type="entry name" value="CM-like"/>
    <property type="match status" value="1"/>
</dbReference>
<sequence length="107" mass="12270">MKLPDECCNLGDIRCEIDRLDSEIIKLLGHRLAYVLAAAQFKKSEEDIPAPERVKAMLADRRVWAREAGLSEDFIENLFEQITSWYIATQIEHWQKTRGQVKGASHG</sequence>
<dbReference type="InterPro" id="IPR002701">
    <property type="entry name" value="CM_II_prokaryot"/>
</dbReference>
<dbReference type="Proteomes" id="UP000539075">
    <property type="component" value="Unassembled WGS sequence"/>
</dbReference>
<evidence type="ECO:0000313" key="5">
    <source>
        <dbReference type="EMBL" id="MBB5144660.1"/>
    </source>
</evidence>
<dbReference type="PANTHER" id="PTHR38041:SF1">
    <property type="entry name" value="CHORISMATE MUTASE"/>
    <property type="match status" value="1"/>
</dbReference>
<dbReference type="SMART" id="SM00830">
    <property type="entry name" value="CM_2"/>
    <property type="match status" value="1"/>
</dbReference>
<evidence type="ECO:0000256" key="2">
    <source>
        <dbReference type="ARBA" id="ARBA00023235"/>
    </source>
</evidence>
<evidence type="ECO:0000259" key="4">
    <source>
        <dbReference type="PROSITE" id="PS51168"/>
    </source>
</evidence>
<dbReference type="InterPro" id="IPR036263">
    <property type="entry name" value="Chorismate_II_sf"/>
</dbReference>
<dbReference type="EMBL" id="JACHGO010000010">
    <property type="protein sequence ID" value="MBB5144660.1"/>
    <property type="molecule type" value="Genomic_DNA"/>
</dbReference>
<dbReference type="PANTHER" id="PTHR38041">
    <property type="entry name" value="CHORISMATE MUTASE"/>
    <property type="match status" value="1"/>
</dbReference>
<keyword evidence="6" id="KW-1185">Reference proteome</keyword>
<feature type="binding site" evidence="3">
    <location>
        <position position="42"/>
    </location>
    <ligand>
        <name>substrate</name>
    </ligand>
</feature>
<gene>
    <name evidence="5" type="ORF">HNQ38_002778</name>
</gene>
<comment type="caution">
    <text evidence="5">The sequence shown here is derived from an EMBL/GenBank/DDBJ whole genome shotgun (WGS) entry which is preliminary data.</text>
</comment>
<dbReference type="AlphaFoldDB" id="A0A7W8C6H4"/>
<protein>
    <recommendedName>
        <fullName evidence="1">chorismate mutase</fullName>
        <ecNumber evidence="1">5.4.99.5</ecNumber>
    </recommendedName>
</protein>
<reference evidence="5 6" key="1">
    <citation type="submission" date="2020-08" db="EMBL/GenBank/DDBJ databases">
        <title>Genomic Encyclopedia of Type Strains, Phase IV (KMG-IV): sequencing the most valuable type-strain genomes for metagenomic binning, comparative biology and taxonomic classification.</title>
        <authorList>
            <person name="Goeker M."/>
        </authorList>
    </citation>
    <scope>NUCLEOTIDE SEQUENCE [LARGE SCALE GENOMIC DNA]</scope>
    <source>
        <strain evidence="5 6">DSM 11275</strain>
    </source>
</reference>
<evidence type="ECO:0000256" key="3">
    <source>
        <dbReference type="PIRSR" id="PIRSR029775-1"/>
    </source>
</evidence>
<feature type="binding site" evidence="3">
    <location>
        <position position="90"/>
    </location>
    <ligand>
        <name>substrate</name>
    </ligand>
</feature>
<dbReference type="InterPro" id="IPR051331">
    <property type="entry name" value="Chorismate_mutase-related"/>
</dbReference>
<keyword evidence="5" id="KW-0670">Pyruvate</keyword>
<keyword evidence="5" id="KW-0456">Lyase</keyword>
<keyword evidence="2" id="KW-0413">Isomerase</keyword>
<feature type="binding site" evidence="3">
    <location>
        <position position="31"/>
    </location>
    <ligand>
        <name>substrate</name>
    </ligand>
</feature>
<dbReference type="GO" id="GO:0004106">
    <property type="term" value="F:chorismate mutase activity"/>
    <property type="evidence" value="ECO:0007669"/>
    <property type="project" value="UniProtKB-EC"/>
</dbReference>